<evidence type="ECO:0000256" key="20">
    <source>
        <dbReference type="SAM" id="MobiDB-lite"/>
    </source>
</evidence>
<dbReference type="InterPro" id="IPR018522">
    <property type="entry name" value="TopoIIA_CS"/>
</dbReference>
<evidence type="ECO:0000256" key="13">
    <source>
        <dbReference type="ARBA" id="ARBA00023029"/>
    </source>
</evidence>
<keyword evidence="15 18" id="KW-0238">DNA-binding</keyword>
<evidence type="ECO:0000313" key="24">
    <source>
        <dbReference type="Proteomes" id="UP000694396"/>
    </source>
</evidence>
<dbReference type="PRINTS" id="PR01158">
    <property type="entry name" value="TOPISMRASEII"/>
</dbReference>
<dbReference type="Gene3D" id="3.30.565.10">
    <property type="entry name" value="Histidine kinase-like ATPase, C-terminal domain"/>
    <property type="match status" value="1"/>
</dbReference>
<dbReference type="PANTHER" id="PTHR10169:SF61">
    <property type="entry name" value="DNA TOPOISOMERASE 2-ALPHA"/>
    <property type="match status" value="1"/>
</dbReference>
<dbReference type="FunFam" id="3.30.1360.40:FF:000003">
    <property type="entry name" value="DNA topoisomerase 2"/>
    <property type="match status" value="1"/>
</dbReference>
<dbReference type="GO" id="GO:0003677">
    <property type="term" value="F:DNA binding"/>
    <property type="evidence" value="ECO:0007669"/>
    <property type="project" value="UniProtKB-UniRule"/>
</dbReference>
<evidence type="ECO:0000256" key="17">
    <source>
        <dbReference type="ARBA" id="ARBA00023242"/>
    </source>
</evidence>
<evidence type="ECO:0000256" key="19">
    <source>
        <dbReference type="RuleBase" id="RU362094"/>
    </source>
</evidence>
<dbReference type="CDD" id="cd03481">
    <property type="entry name" value="TopoIIA_Trans_ScTopoIIA"/>
    <property type="match status" value="1"/>
</dbReference>
<dbReference type="InterPro" id="IPR013758">
    <property type="entry name" value="Topo_IIA_A/C_ab"/>
</dbReference>
<keyword evidence="16 18" id="KW-0413">Isomerase</keyword>
<dbReference type="CDD" id="cd00187">
    <property type="entry name" value="TOP4c"/>
    <property type="match status" value="1"/>
</dbReference>
<evidence type="ECO:0000256" key="6">
    <source>
        <dbReference type="ARBA" id="ARBA00011080"/>
    </source>
</evidence>
<keyword evidence="13 18" id="KW-0799">Topoisomerase</keyword>
<feature type="compositionally biased region" description="Acidic residues" evidence="20">
    <location>
        <begin position="1145"/>
        <end position="1156"/>
    </location>
</feature>
<dbReference type="PROSITE" id="PS00177">
    <property type="entry name" value="TOPOISOMERASE_II"/>
    <property type="match status" value="1"/>
</dbReference>
<feature type="compositionally biased region" description="Basic and acidic residues" evidence="20">
    <location>
        <begin position="1416"/>
        <end position="1425"/>
    </location>
</feature>
<dbReference type="InterPro" id="IPR034157">
    <property type="entry name" value="TOPRIM_TopoII"/>
</dbReference>
<dbReference type="Gene3D" id="3.30.1490.30">
    <property type="match status" value="1"/>
</dbReference>
<keyword evidence="17" id="KW-0539">Nucleus</keyword>
<keyword evidence="9" id="KW-0479">Metal-binding</keyword>
<dbReference type="GO" id="GO:0003918">
    <property type="term" value="F:DNA topoisomerase type II (double strand cut, ATP-hydrolyzing) activity"/>
    <property type="evidence" value="ECO:0007669"/>
    <property type="project" value="UniProtKB-UniRule"/>
</dbReference>
<dbReference type="GO" id="GO:0006265">
    <property type="term" value="P:DNA topological change"/>
    <property type="evidence" value="ECO:0007669"/>
    <property type="project" value="UniProtKB-UniRule"/>
</dbReference>
<feature type="compositionally biased region" description="Acidic residues" evidence="20">
    <location>
        <begin position="1386"/>
        <end position="1399"/>
    </location>
</feature>
<dbReference type="FunFam" id="1.10.268.10:FF:000002">
    <property type="entry name" value="DNA topoisomerase 2"/>
    <property type="match status" value="1"/>
</dbReference>
<keyword evidence="12" id="KW-0460">Magnesium</keyword>
<dbReference type="FunFam" id="3.90.199.10:FF:000002">
    <property type="entry name" value="DNA topoisomerase 2"/>
    <property type="match status" value="1"/>
</dbReference>
<feature type="region of interest" description="Disordered" evidence="20">
    <location>
        <begin position="1263"/>
        <end position="1589"/>
    </location>
</feature>
<evidence type="ECO:0000256" key="16">
    <source>
        <dbReference type="ARBA" id="ARBA00023235"/>
    </source>
</evidence>
<dbReference type="GO" id="GO:0005654">
    <property type="term" value="C:nucleoplasm"/>
    <property type="evidence" value="ECO:0007669"/>
    <property type="project" value="UniProtKB-SubCell"/>
</dbReference>
<dbReference type="InterPro" id="IPR013506">
    <property type="entry name" value="Topo_IIA_bsu_dom2"/>
</dbReference>
<dbReference type="FunFam" id="3.30.1490.30:FF:000001">
    <property type="entry name" value="DNA topoisomerase 2"/>
    <property type="match status" value="1"/>
</dbReference>
<dbReference type="InterPro" id="IPR012542">
    <property type="entry name" value="DTHCT"/>
</dbReference>
<dbReference type="Gene3D" id="3.30.1360.40">
    <property type="match status" value="1"/>
</dbReference>
<organism evidence="23 24">
    <name type="scientific">Cyanoderma ruficeps</name>
    <name type="common">rufous-capped babbler</name>
    <dbReference type="NCBI Taxonomy" id="181631"/>
    <lineage>
        <taxon>Eukaryota</taxon>
        <taxon>Metazoa</taxon>
        <taxon>Chordata</taxon>
        <taxon>Craniata</taxon>
        <taxon>Vertebrata</taxon>
        <taxon>Euteleostomi</taxon>
        <taxon>Archelosauria</taxon>
        <taxon>Archosauria</taxon>
        <taxon>Dinosauria</taxon>
        <taxon>Saurischia</taxon>
        <taxon>Theropoda</taxon>
        <taxon>Coelurosauria</taxon>
        <taxon>Aves</taxon>
        <taxon>Neognathae</taxon>
        <taxon>Neoaves</taxon>
        <taxon>Telluraves</taxon>
        <taxon>Australaves</taxon>
        <taxon>Passeriformes</taxon>
        <taxon>Sylvioidea</taxon>
        <taxon>Timaliidae</taxon>
        <taxon>Cyanoderma</taxon>
    </lineage>
</organism>
<dbReference type="SUPFAM" id="SSF56719">
    <property type="entry name" value="Type II DNA topoisomerase"/>
    <property type="match status" value="1"/>
</dbReference>
<dbReference type="PROSITE" id="PS52040">
    <property type="entry name" value="TOPO_IIA"/>
    <property type="match status" value="1"/>
</dbReference>
<evidence type="ECO:0000256" key="1">
    <source>
        <dbReference type="ARBA" id="ARBA00000185"/>
    </source>
</evidence>
<evidence type="ECO:0000259" key="22">
    <source>
        <dbReference type="PROSITE" id="PS52040"/>
    </source>
</evidence>
<keyword evidence="24" id="KW-1185">Reference proteome</keyword>
<keyword evidence="14" id="KW-0090">Biological rhythms</keyword>
<dbReference type="FunFam" id="3.30.565.10:FF:000004">
    <property type="entry name" value="DNA topoisomerase 2"/>
    <property type="match status" value="1"/>
</dbReference>
<evidence type="ECO:0000313" key="23">
    <source>
        <dbReference type="Ensembl" id="ENSCRFP00000016394.1"/>
    </source>
</evidence>
<dbReference type="PRINTS" id="PR00418">
    <property type="entry name" value="TPI2FAMILY"/>
</dbReference>
<dbReference type="Pfam" id="PF00204">
    <property type="entry name" value="DNA_gyraseB"/>
    <property type="match status" value="1"/>
</dbReference>
<dbReference type="InterPro" id="IPR001154">
    <property type="entry name" value="TopoII_euk"/>
</dbReference>
<evidence type="ECO:0000256" key="10">
    <source>
        <dbReference type="ARBA" id="ARBA00022741"/>
    </source>
</evidence>
<keyword evidence="11 19" id="KW-0067">ATP-binding</keyword>
<feature type="active site" description="O-(5'-phospho-DNA)-tyrosine intermediate" evidence="18">
    <location>
        <position position="853"/>
    </location>
</feature>
<dbReference type="InterPro" id="IPR003594">
    <property type="entry name" value="HATPase_dom"/>
</dbReference>
<dbReference type="InterPro" id="IPR013759">
    <property type="entry name" value="Topo_IIA_B_C"/>
</dbReference>
<comment type="cofactor">
    <cofactor evidence="2">
        <name>Mg(2+)</name>
        <dbReference type="ChEBI" id="CHEBI:18420"/>
    </cofactor>
</comment>
<evidence type="ECO:0000256" key="5">
    <source>
        <dbReference type="ARBA" id="ARBA00004642"/>
    </source>
</evidence>
<dbReference type="Proteomes" id="UP000694396">
    <property type="component" value="Unplaced"/>
</dbReference>
<evidence type="ECO:0000256" key="9">
    <source>
        <dbReference type="ARBA" id="ARBA00022723"/>
    </source>
</evidence>
<dbReference type="InterPro" id="IPR001241">
    <property type="entry name" value="Topo_IIA"/>
</dbReference>
<evidence type="ECO:0000256" key="8">
    <source>
        <dbReference type="ARBA" id="ARBA00022490"/>
    </source>
</evidence>
<evidence type="ECO:0000256" key="11">
    <source>
        <dbReference type="ARBA" id="ARBA00022840"/>
    </source>
</evidence>
<keyword evidence="8" id="KW-0963">Cytoplasm</keyword>
<dbReference type="Gene3D" id="3.30.230.10">
    <property type="match status" value="1"/>
</dbReference>
<keyword evidence="10 19" id="KW-0547">Nucleotide-binding</keyword>
<evidence type="ECO:0000256" key="7">
    <source>
        <dbReference type="ARBA" id="ARBA00011738"/>
    </source>
</evidence>
<dbReference type="Pfam" id="PF01751">
    <property type="entry name" value="Toprim"/>
    <property type="match status" value="1"/>
</dbReference>
<dbReference type="SUPFAM" id="SSF55874">
    <property type="entry name" value="ATPase domain of HSP90 chaperone/DNA topoisomerase II/histidine kinase"/>
    <property type="match status" value="1"/>
</dbReference>
<evidence type="ECO:0000256" key="4">
    <source>
        <dbReference type="ARBA" id="ARBA00004604"/>
    </source>
</evidence>
<dbReference type="PROSITE" id="PS50880">
    <property type="entry name" value="TOPRIM"/>
    <property type="match status" value="1"/>
</dbReference>
<dbReference type="CDD" id="cd16930">
    <property type="entry name" value="HATPase_TopII-like"/>
    <property type="match status" value="1"/>
</dbReference>
<dbReference type="InterPro" id="IPR013757">
    <property type="entry name" value="Topo_IIA_A_a_sf"/>
</dbReference>
<dbReference type="InterPro" id="IPR020568">
    <property type="entry name" value="Ribosomal_Su5_D2-typ_SF"/>
</dbReference>
<dbReference type="GO" id="GO:0000712">
    <property type="term" value="P:resolution of meiotic recombination intermediates"/>
    <property type="evidence" value="ECO:0007669"/>
    <property type="project" value="TreeGrafter"/>
</dbReference>
<dbReference type="SMART" id="SM00387">
    <property type="entry name" value="HATPase_c"/>
    <property type="match status" value="1"/>
</dbReference>
<dbReference type="Pfam" id="PF02518">
    <property type="entry name" value="HATPase_c"/>
    <property type="match status" value="1"/>
</dbReference>
<evidence type="ECO:0000259" key="21">
    <source>
        <dbReference type="PROSITE" id="PS50880"/>
    </source>
</evidence>
<evidence type="ECO:0000256" key="3">
    <source>
        <dbReference type="ARBA" id="ARBA00004496"/>
    </source>
</evidence>
<feature type="region of interest" description="Disordered" evidence="20">
    <location>
        <begin position="1137"/>
        <end position="1166"/>
    </location>
</feature>
<dbReference type="SMART" id="SM00434">
    <property type="entry name" value="TOP4c"/>
    <property type="match status" value="1"/>
</dbReference>
<dbReference type="PANTHER" id="PTHR10169">
    <property type="entry name" value="DNA TOPOISOMERASE/GYRASE"/>
    <property type="match status" value="1"/>
</dbReference>
<dbReference type="InterPro" id="IPR014721">
    <property type="entry name" value="Ribsml_uS5_D2-typ_fold_subgr"/>
</dbReference>
<dbReference type="EC" id="5.6.2.2" evidence="19"/>
<dbReference type="GO" id="GO:0005737">
    <property type="term" value="C:cytoplasm"/>
    <property type="evidence" value="ECO:0007669"/>
    <property type="project" value="UniProtKB-SubCell"/>
</dbReference>
<dbReference type="Pfam" id="PF16898">
    <property type="entry name" value="TOPRIM_C"/>
    <property type="match status" value="1"/>
</dbReference>
<evidence type="ECO:0000256" key="2">
    <source>
        <dbReference type="ARBA" id="ARBA00001946"/>
    </source>
</evidence>
<sequence>MPAPALRLAKRGPRAGIGCAFRRDERRFEGDVGAAIAIAAIAAATAIAMEVSQPPSPLRPANENIRVNKADGPKKLTVEHIYQKKTQLEHILLRPDTYIGSVELVTQQMWVYDEGIGLNCRDVTFVPGLYKIFDEILVNAADNKQRDKNMSCIKVTIDVENNTISVWNNGKGIPVVEHKVEKVYVPALIFGQLLTSSNYDDNEKKVTGGRNGYGAKLCNIFSTKFTVETGCREYKKLFKQTWTDNMGKAGEVKLKHFDGDDYTCVTFQPDLSKFKMTVLDKDIVALMSRRAYDIAGSTKDVKVFLNGQRLPVKGFRSYVDLYLKDKVDETGNALKVIHEEVNSRWEVCLTLSEKGFQQVSFVNSIATTKGGRHVDYVADQLVTKIIDVVKKKNKNGVGVKPFQVKNHMWIFVNALIENPTFDSQTKENMTLQSKNFGSTCKLSEKFIKGAVSCGIVESILNWVKFKAQNQLNKKCSAVKHSKIKGVPKLDDANDAGSKNSLDCTLILTEGDSAKTLAVSGLGVVGRDKYGVFPLRGKILNVREASHKQIMENAEINNIIKIVGLQYKKNYEDQESLKSLRYGKIMIMTDQDQDGSHIKGLLINFIHHNWPSLLRHNFLEEFITPIIKATKNKDEIAFYSIPEFEEWKSSTQNYNSWKIKYYKGLGTSTSKEAKEYFADMAKHRIGFKYSGPEDDAAITLAFSKKKIEERKEWLTNFMEDRRQRKLHGLPEEYLYGKNTDYLTYNDFINKELVLFSNSDNERSIPSLVDGLKPGQRKVLFTCFKRNDKREVKVAQLAGSVAEMSSYHHGEAALMMTIINLAQNFVGSNNLNLLQPIGQFGTRLHGGKDSASPRYIFTMLSPLARLVFPPMDDNVLRFLYDDNQRVEPEWYMPIIPMVLVNGAEGIGTGWACKIPNFDIREVVNNIRRLMDGEEPLPMLPSYKNFKGTIDELGPNQYVISGEVSILDSTTIEITELPVRTWTQTYKEQVLEPMLNGTEKTPPLITDYKEYHTDTTVRFVVKMTEDKLAEAEAVGLHKVFKLQTSLTCNSMVLFDHVGFLKKYDSAQDILKEFFELRLRYYSLRKEWLIGMLGAESAKLSNQARFILEKIDGIIVIENKPKKELIQVLIQRGYESDPVKAWKEAQNKDEEEEEEEEESEKESAAASGPDFNYLLNMPLWYLTKEKKDELCKQRDNKEKELEDLKRKSPSDLWKEDLAAFIEELDVVEAKQAQDESAGVVGKPLKVKGGKAKVKKAQLAEVMPSPHGIRVVPRITPEMRAEAEKKTKKKVKSEKTEFDENQDENTSGEKEAAGLKQRLAQKLKTEQGAKRQATLPFKPIKKTKKRNPWSDSGSDSESDFEAPPQRERVVRQAAAKVKTMVISDSNHSSSDEEYEFQGDSEGNSESDTNSKKKAPPKPKPAPKETTEKATKAPKQKAVPSAAPVQDVPEDKVSQAPAAPSVPLPSTKAVTKKPPAAKKAGATKDNQPSIMDILAKKKAAPKAKAAAKEGPLRAGGDNAKGRKGLKRQPSSLDSDSDSDFGSKPAKSVASKKSKLQDNTFTIDSSDESPVAEPRARPGRLKKPVQYLESSEDDIF</sequence>
<dbReference type="GO" id="GO:0046872">
    <property type="term" value="F:metal ion binding"/>
    <property type="evidence" value="ECO:0007669"/>
    <property type="project" value="UniProtKB-KW"/>
</dbReference>
<dbReference type="InterPro" id="IPR050634">
    <property type="entry name" value="DNA_Topoisomerase_II"/>
</dbReference>
<dbReference type="GO" id="GO:0048511">
    <property type="term" value="P:rhythmic process"/>
    <property type="evidence" value="ECO:0007669"/>
    <property type="project" value="UniProtKB-KW"/>
</dbReference>
<dbReference type="GO" id="GO:0005730">
    <property type="term" value="C:nucleolus"/>
    <property type="evidence" value="ECO:0007669"/>
    <property type="project" value="UniProtKB-SubCell"/>
</dbReference>
<dbReference type="SMART" id="SM00433">
    <property type="entry name" value="TOP2c"/>
    <property type="match status" value="1"/>
</dbReference>
<evidence type="ECO:0000256" key="15">
    <source>
        <dbReference type="ARBA" id="ARBA00023125"/>
    </source>
</evidence>
<comment type="catalytic activity">
    <reaction evidence="1 18 19">
        <text>ATP-dependent breakage, passage and rejoining of double-stranded DNA.</text>
        <dbReference type="EC" id="5.6.2.2"/>
    </reaction>
</comment>
<dbReference type="InterPro" id="IPR036890">
    <property type="entry name" value="HATPase_C_sf"/>
</dbReference>
<dbReference type="CDD" id="cd03365">
    <property type="entry name" value="TOPRIM_TopoIIA"/>
    <property type="match status" value="1"/>
</dbReference>
<dbReference type="FunFam" id="3.40.50.670:FF:000001">
    <property type="entry name" value="DNA topoisomerase 2"/>
    <property type="match status" value="2"/>
</dbReference>
<evidence type="ECO:0000256" key="18">
    <source>
        <dbReference type="PROSITE-ProRule" id="PRU01384"/>
    </source>
</evidence>
<reference evidence="23" key="1">
    <citation type="submission" date="2025-08" db="UniProtKB">
        <authorList>
            <consortium name="Ensembl"/>
        </authorList>
    </citation>
    <scope>IDENTIFICATION</scope>
</reference>
<comment type="function">
    <text evidence="19">Key decatenating enzyme that alters DNA topology by binding to two double-stranded DNA molecules, generating a double-stranded break in one of the strands, passing the intact strand through the broken strand, and religating the broken strand.</text>
</comment>
<dbReference type="GO" id="GO:0000819">
    <property type="term" value="P:sister chromatid segregation"/>
    <property type="evidence" value="ECO:0007669"/>
    <property type="project" value="TreeGrafter"/>
</dbReference>
<feature type="compositionally biased region" description="Low complexity" evidence="20">
    <location>
        <begin position="1459"/>
        <end position="1478"/>
    </location>
</feature>
<name>A0A8C3R8A7_9PASS</name>
<dbReference type="Ensembl" id="ENSCRFT00000016967.1">
    <property type="protein sequence ID" value="ENSCRFP00000016394.1"/>
    <property type="gene ID" value="ENSCRFG00000012573.1"/>
</dbReference>
<dbReference type="GO" id="GO:0005524">
    <property type="term" value="F:ATP binding"/>
    <property type="evidence" value="ECO:0007669"/>
    <property type="project" value="UniProtKB-UniRule"/>
</dbReference>
<protein>
    <recommendedName>
        <fullName evidence="19">DNA topoisomerase 2</fullName>
        <ecNumber evidence="19">5.6.2.2</ecNumber>
    </recommendedName>
</protein>
<evidence type="ECO:0000256" key="12">
    <source>
        <dbReference type="ARBA" id="ARBA00022842"/>
    </source>
</evidence>
<dbReference type="FunFam" id="3.30.230.10:FF:000008">
    <property type="entry name" value="DNA topoisomerase 2"/>
    <property type="match status" value="1"/>
</dbReference>
<feature type="domain" description="Topo IIA-type catalytic" evidence="22">
    <location>
        <begin position="763"/>
        <end position="1213"/>
    </location>
</feature>
<dbReference type="Gene3D" id="1.10.268.10">
    <property type="entry name" value="Topoisomerase, domain 3"/>
    <property type="match status" value="1"/>
</dbReference>
<dbReference type="InterPro" id="IPR006171">
    <property type="entry name" value="TOPRIM_dom"/>
</dbReference>
<dbReference type="InterPro" id="IPR031660">
    <property type="entry name" value="TOPRIM_C"/>
</dbReference>
<dbReference type="GO" id="GO:0030263">
    <property type="term" value="P:apoptotic chromosome condensation"/>
    <property type="evidence" value="ECO:0007669"/>
    <property type="project" value="TreeGrafter"/>
</dbReference>
<dbReference type="InterPro" id="IPR013760">
    <property type="entry name" value="Topo_IIA-like_dom_sf"/>
</dbReference>
<comment type="subunit">
    <text evidence="7 19">Homodimer.</text>
</comment>
<comment type="cofactor">
    <cofactor evidence="19">
        <name>Ca(2+)</name>
        <dbReference type="ChEBI" id="CHEBI:29108"/>
    </cofactor>
    <cofactor evidence="19">
        <name>Mg(2+)</name>
        <dbReference type="ChEBI" id="CHEBI:18420"/>
    </cofactor>
    <cofactor evidence="19">
        <name>Mn(2+)</name>
        <dbReference type="ChEBI" id="CHEBI:29035"/>
    </cofactor>
</comment>
<dbReference type="Pfam" id="PF00521">
    <property type="entry name" value="DNA_topoisoIV"/>
    <property type="match status" value="1"/>
</dbReference>
<dbReference type="SUPFAM" id="SSF54211">
    <property type="entry name" value="Ribosomal protein S5 domain 2-like"/>
    <property type="match status" value="1"/>
</dbReference>
<feature type="domain" description="Toprim" evidence="21">
    <location>
        <begin position="503"/>
        <end position="620"/>
    </location>
</feature>
<dbReference type="InterPro" id="IPR002205">
    <property type="entry name" value="Topo_IIA_dom_A"/>
</dbReference>
<dbReference type="Gene3D" id="3.90.199.10">
    <property type="entry name" value="Topoisomerase II, domain 5"/>
    <property type="match status" value="1"/>
</dbReference>
<evidence type="ECO:0000256" key="14">
    <source>
        <dbReference type="ARBA" id="ARBA00023108"/>
    </source>
</evidence>
<proteinExistence type="inferred from homology"/>
<dbReference type="Gene3D" id="3.40.50.670">
    <property type="match status" value="1"/>
</dbReference>
<reference evidence="23" key="2">
    <citation type="submission" date="2025-09" db="UniProtKB">
        <authorList>
            <consortium name="Ensembl"/>
        </authorList>
    </citation>
    <scope>IDENTIFICATION</scope>
</reference>
<dbReference type="Pfam" id="PF08070">
    <property type="entry name" value="DTHCT"/>
    <property type="match status" value="1"/>
</dbReference>
<comment type="similarity">
    <text evidence="6 19">Belongs to the type II topoisomerase family.</text>
</comment>
<comment type="subcellular location">
    <subcellularLocation>
        <location evidence="3">Cytoplasm</location>
    </subcellularLocation>
    <subcellularLocation>
        <location evidence="4">Nucleus</location>
        <location evidence="4">Nucleolus</location>
    </subcellularLocation>
    <subcellularLocation>
        <location evidence="5">Nucleus</location>
        <location evidence="5">Nucleoplasm</location>
    </subcellularLocation>
</comment>
<accession>A0A8C3R8A7</accession>